<dbReference type="Pfam" id="PF02878">
    <property type="entry name" value="PGM_PMM_I"/>
    <property type="match status" value="1"/>
</dbReference>
<evidence type="ECO:0000256" key="3">
    <source>
        <dbReference type="ARBA" id="ARBA00022553"/>
    </source>
</evidence>
<evidence type="ECO:0000256" key="4">
    <source>
        <dbReference type="ARBA" id="ARBA00022723"/>
    </source>
</evidence>
<dbReference type="Pfam" id="PF02880">
    <property type="entry name" value="PGM_PMM_III"/>
    <property type="match status" value="1"/>
</dbReference>
<dbReference type="RefSeq" id="WP_262590958.1">
    <property type="nucleotide sequence ID" value="NZ_JAOQJQ010000002.1"/>
</dbReference>
<proteinExistence type="inferred from homology"/>
<evidence type="ECO:0000256" key="2">
    <source>
        <dbReference type="ARBA" id="ARBA00010231"/>
    </source>
</evidence>
<dbReference type="InterPro" id="IPR036900">
    <property type="entry name" value="A-D-PHexomutase_C_sf"/>
</dbReference>
<comment type="similarity">
    <text evidence="2">Belongs to the phosphohexose mutase family.</text>
</comment>
<evidence type="ECO:0000259" key="8">
    <source>
        <dbReference type="Pfam" id="PF02879"/>
    </source>
</evidence>
<dbReference type="InterPro" id="IPR005841">
    <property type="entry name" value="Alpha-D-phosphohexomutase_SF"/>
</dbReference>
<keyword evidence="5" id="KW-0460">Magnesium</keyword>
<feature type="domain" description="Alpha-D-phosphohexomutase alpha/beta/alpha" evidence="8">
    <location>
        <begin position="203"/>
        <end position="288"/>
    </location>
</feature>
<sequence>MSISRQELLKLQNGSDIRGIACEGIADEHVNLTQEAAYIIGQAFAIWLMEKKGIDAGQCIIGVGTDSRITGPSLKKQLIQGMLSQKVFVSDCGMASTPAMFMSIVYPETRYDGAVMITASHLPFNRNGFKFFDQDGGLEHDDITRILEIAADRAKAVTADEINRTEIENPNLVCEFDIISLYSAKLCMKICEAVNAPDYEEPLKGLKIVVDAGNGAGGFFAAQVLEPLGADITGSAFLNPDGSFPNHVPNPENKEAMAAICHATVENNADLGLIFDTDVDRMSAVLSDGTPINRDSIIAMISAILAPDYPGSTIITDSVTSDRLTDFLENELGLKHLCYMRGYKNVINKCKELNADGTVSPLAMETSGHGCLKENYYLDDGAFLAVKLVIAVANAAKKGHTINRLIEKLSLKYTAREVRFKILADDFKEYGQTVLSTFKKRAQKAGYTLPPSFEGIRIRFSDICTGWMLLRASLHDPVMVLNLEGETQRDLDLITGIAESLLEGADQLDTSNL</sequence>
<keyword evidence="3" id="KW-0597">Phosphoprotein</keyword>
<evidence type="ECO:0000256" key="1">
    <source>
        <dbReference type="ARBA" id="ARBA00001946"/>
    </source>
</evidence>
<gene>
    <name evidence="10" type="ORF">OCV88_07815</name>
</gene>
<dbReference type="InterPro" id="IPR005845">
    <property type="entry name" value="A-D-PHexomutase_a/b/a-II"/>
</dbReference>
<dbReference type="Pfam" id="PF02879">
    <property type="entry name" value="PGM_PMM_II"/>
    <property type="match status" value="1"/>
</dbReference>
<reference evidence="10 11" key="1">
    <citation type="journal article" date="2021" name="ISME Commun">
        <title>Automated analysis of genomic sequences facilitates high-throughput and comprehensive description of bacteria.</title>
        <authorList>
            <person name="Hitch T.C.A."/>
        </authorList>
    </citation>
    <scope>NUCLEOTIDE SEQUENCE [LARGE SCALE GENOMIC DNA]</scope>
    <source>
        <strain evidence="10 11">Sanger_109</strain>
    </source>
</reference>
<dbReference type="SUPFAM" id="SSF55957">
    <property type="entry name" value="Phosphoglucomutase, C-terminal domain"/>
    <property type="match status" value="1"/>
</dbReference>
<dbReference type="InterPro" id="IPR050060">
    <property type="entry name" value="Phosphoglucosamine_mutase"/>
</dbReference>
<keyword evidence="6" id="KW-0413">Isomerase</keyword>
<protein>
    <submittedName>
        <fullName evidence="10">Phosphomannomutase/phosphoglucomutase</fullName>
    </submittedName>
</protein>
<feature type="domain" description="Alpha-D-phosphohexomutase alpha/beta/alpha" evidence="7">
    <location>
        <begin position="13"/>
        <end position="151"/>
    </location>
</feature>
<feature type="domain" description="Alpha-D-phosphohexomutase alpha/beta/alpha" evidence="9">
    <location>
        <begin position="294"/>
        <end position="407"/>
    </location>
</feature>
<dbReference type="Gene3D" id="3.40.120.10">
    <property type="entry name" value="Alpha-D-Glucose-1,6-Bisphosphate, subunit A, domain 3"/>
    <property type="match status" value="3"/>
</dbReference>
<dbReference type="Gene3D" id="3.30.310.50">
    <property type="entry name" value="Alpha-D-phosphohexomutase, C-terminal domain"/>
    <property type="match status" value="1"/>
</dbReference>
<dbReference type="SUPFAM" id="SSF53738">
    <property type="entry name" value="Phosphoglucomutase, first 3 domains"/>
    <property type="match status" value="3"/>
</dbReference>
<dbReference type="PANTHER" id="PTHR42946:SF1">
    <property type="entry name" value="PHOSPHOGLUCOMUTASE (ALPHA-D-GLUCOSE-1,6-BISPHOSPHATE-DEPENDENT)"/>
    <property type="match status" value="1"/>
</dbReference>
<evidence type="ECO:0000256" key="6">
    <source>
        <dbReference type="ARBA" id="ARBA00023235"/>
    </source>
</evidence>
<evidence type="ECO:0000256" key="5">
    <source>
        <dbReference type="ARBA" id="ARBA00022842"/>
    </source>
</evidence>
<accession>A0ABT2TK92</accession>
<dbReference type="Proteomes" id="UP001652442">
    <property type="component" value="Unassembled WGS sequence"/>
</dbReference>
<comment type="cofactor">
    <cofactor evidence="1">
        <name>Mg(2+)</name>
        <dbReference type="ChEBI" id="CHEBI:18420"/>
    </cofactor>
</comment>
<organism evidence="10 11">
    <name type="scientific">Brotonthovivens ammoniilytica</name>
    <dbReference type="NCBI Taxonomy" id="2981725"/>
    <lineage>
        <taxon>Bacteria</taxon>
        <taxon>Bacillati</taxon>
        <taxon>Bacillota</taxon>
        <taxon>Clostridia</taxon>
        <taxon>Lachnospirales</taxon>
        <taxon>Lachnospiraceae</taxon>
        <taxon>Brotonthovivens</taxon>
    </lineage>
</organism>
<keyword evidence="4" id="KW-0479">Metal-binding</keyword>
<keyword evidence="11" id="KW-1185">Reference proteome</keyword>
<evidence type="ECO:0000259" key="9">
    <source>
        <dbReference type="Pfam" id="PF02880"/>
    </source>
</evidence>
<dbReference type="InterPro" id="IPR016055">
    <property type="entry name" value="A-D-PHexomutase_a/b/a-I/II/III"/>
</dbReference>
<dbReference type="InterPro" id="IPR005846">
    <property type="entry name" value="A-D-PHexomutase_a/b/a-III"/>
</dbReference>
<dbReference type="PANTHER" id="PTHR42946">
    <property type="entry name" value="PHOSPHOHEXOSE MUTASE"/>
    <property type="match status" value="1"/>
</dbReference>
<dbReference type="PRINTS" id="PR00509">
    <property type="entry name" value="PGMPMM"/>
</dbReference>
<evidence type="ECO:0000259" key="7">
    <source>
        <dbReference type="Pfam" id="PF02878"/>
    </source>
</evidence>
<dbReference type="CDD" id="cd03089">
    <property type="entry name" value="PMM_PGM"/>
    <property type="match status" value="1"/>
</dbReference>
<dbReference type="EMBL" id="JAOQJQ010000002">
    <property type="protein sequence ID" value="MCU6762251.1"/>
    <property type="molecule type" value="Genomic_DNA"/>
</dbReference>
<evidence type="ECO:0000313" key="11">
    <source>
        <dbReference type="Proteomes" id="UP001652442"/>
    </source>
</evidence>
<dbReference type="InterPro" id="IPR005844">
    <property type="entry name" value="A-D-PHexomutase_a/b/a-I"/>
</dbReference>
<evidence type="ECO:0000313" key="10">
    <source>
        <dbReference type="EMBL" id="MCU6762251.1"/>
    </source>
</evidence>
<name>A0ABT2TK92_9FIRM</name>
<comment type="caution">
    <text evidence="10">The sequence shown here is derived from an EMBL/GenBank/DDBJ whole genome shotgun (WGS) entry which is preliminary data.</text>
</comment>